<evidence type="ECO:0000259" key="6">
    <source>
        <dbReference type="PROSITE" id="PS50850"/>
    </source>
</evidence>
<dbReference type="Pfam" id="PF00083">
    <property type="entry name" value="Sugar_tr"/>
    <property type="match status" value="1"/>
</dbReference>
<dbReference type="EMBL" id="CAJQZP010000263">
    <property type="protein sequence ID" value="CAG4951599.1"/>
    <property type="molecule type" value="Genomic_DNA"/>
</dbReference>
<feature type="transmembrane region" description="Helical" evidence="5">
    <location>
        <begin position="58"/>
        <end position="78"/>
    </location>
</feature>
<evidence type="ECO:0000256" key="4">
    <source>
        <dbReference type="ARBA" id="ARBA00023136"/>
    </source>
</evidence>
<organism evidence="7 8">
    <name type="scientific">Parnassius apollo</name>
    <name type="common">Apollo butterfly</name>
    <name type="synonym">Papilio apollo</name>
    <dbReference type="NCBI Taxonomy" id="110799"/>
    <lineage>
        <taxon>Eukaryota</taxon>
        <taxon>Metazoa</taxon>
        <taxon>Ecdysozoa</taxon>
        <taxon>Arthropoda</taxon>
        <taxon>Hexapoda</taxon>
        <taxon>Insecta</taxon>
        <taxon>Pterygota</taxon>
        <taxon>Neoptera</taxon>
        <taxon>Endopterygota</taxon>
        <taxon>Lepidoptera</taxon>
        <taxon>Glossata</taxon>
        <taxon>Ditrysia</taxon>
        <taxon>Papilionoidea</taxon>
        <taxon>Papilionidae</taxon>
        <taxon>Parnassiinae</taxon>
        <taxon>Parnassini</taxon>
        <taxon>Parnassius</taxon>
        <taxon>Parnassius</taxon>
    </lineage>
</organism>
<dbReference type="InterPro" id="IPR005828">
    <property type="entry name" value="MFS_sugar_transport-like"/>
</dbReference>
<evidence type="ECO:0000313" key="7">
    <source>
        <dbReference type="EMBL" id="CAG4951599.1"/>
    </source>
</evidence>
<keyword evidence="3 5" id="KW-1133">Transmembrane helix</keyword>
<proteinExistence type="predicted"/>
<evidence type="ECO:0000256" key="1">
    <source>
        <dbReference type="ARBA" id="ARBA00004141"/>
    </source>
</evidence>
<dbReference type="PANTHER" id="PTHR48021">
    <property type="match status" value="1"/>
</dbReference>
<dbReference type="OrthoDB" id="6339427at2759"/>
<dbReference type="GO" id="GO:0022857">
    <property type="term" value="F:transmembrane transporter activity"/>
    <property type="evidence" value="ECO:0007669"/>
    <property type="project" value="InterPro"/>
</dbReference>
<feature type="non-terminal residue" evidence="7">
    <location>
        <position position="1"/>
    </location>
</feature>
<feature type="domain" description="Major facilitator superfamily (MFS) profile" evidence="6">
    <location>
        <begin position="1"/>
        <end position="113"/>
    </location>
</feature>
<name>A0A8S3WCT1_PARAO</name>
<reference evidence="7" key="1">
    <citation type="submission" date="2021-04" db="EMBL/GenBank/DDBJ databases">
        <authorList>
            <person name="Tunstrom K."/>
        </authorList>
    </citation>
    <scope>NUCLEOTIDE SEQUENCE</scope>
</reference>
<dbReference type="Proteomes" id="UP000691718">
    <property type="component" value="Unassembled WGS sequence"/>
</dbReference>
<keyword evidence="8" id="KW-1185">Reference proteome</keyword>
<keyword evidence="4 5" id="KW-0472">Membrane</keyword>
<accession>A0A8S3WCT1</accession>
<comment type="subcellular location">
    <subcellularLocation>
        <location evidence="1">Membrane</location>
        <topology evidence="1">Multi-pass membrane protein</topology>
    </subcellularLocation>
</comment>
<dbReference type="InterPro" id="IPR020846">
    <property type="entry name" value="MFS_dom"/>
</dbReference>
<evidence type="ECO:0000313" key="8">
    <source>
        <dbReference type="Proteomes" id="UP000691718"/>
    </source>
</evidence>
<protein>
    <submittedName>
        <fullName evidence="7">(apollo) hypothetical protein</fullName>
    </submittedName>
</protein>
<dbReference type="GO" id="GO:0016020">
    <property type="term" value="C:membrane"/>
    <property type="evidence" value="ECO:0007669"/>
    <property type="project" value="UniProtKB-SubCell"/>
</dbReference>
<dbReference type="AlphaFoldDB" id="A0A8S3WCT1"/>
<sequence>GLLGIYFLLNDQKSPVVSSIGFLPILSLVLFIITYCWGLGPLPYAVMGELFSIEIKTVATPIATAFSWALSFLVTRYFEPVANAVGMYVVFWLFGVCCVSGFIFTLFLVPETKGKSLQEIQYMLAGRMGTLYQVLCESNMKILGIPEIKSENLVNIITLVAKSADHELLVEDILHVTRIEKLNTETD</sequence>
<evidence type="ECO:0000256" key="3">
    <source>
        <dbReference type="ARBA" id="ARBA00022989"/>
    </source>
</evidence>
<dbReference type="InterPro" id="IPR050549">
    <property type="entry name" value="MFS_Trehalose_Transporter"/>
</dbReference>
<evidence type="ECO:0000256" key="5">
    <source>
        <dbReference type="SAM" id="Phobius"/>
    </source>
</evidence>
<dbReference type="PANTHER" id="PTHR48021:SF47">
    <property type="entry name" value="GH17672P"/>
    <property type="match status" value="1"/>
</dbReference>
<comment type="caution">
    <text evidence="7">The sequence shown here is derived from an EMBL/GenBank/DDBJ whole genome shotgun (WGS) entry which is preliminary data.</text>
</comment>
<keyword evidence="2 5" id="KW-0812">Transmembrane</keyword>
<gene>
    <name evidence="7" type="ORF">PAPOLLO_LOCUS4444</name>
</gene>
<feature type="transmembrane region" description="Helical" evidence="5">
    <location>
        <begin position="84"/>
        <end position="109"/>
    </location>
</feature>
<dbReference type="PROSITE" id="PS50850">
    <property type="entry name" value="MFS"/>
    <property type="match status" value="1"/>
</dbReference>
<evidence type="ECO:0000256" key="2">
    <source>
        <dbReference type="ARBA" id="ARBA00022692"/>
    </source>
</evidence>
<feature type="transmembrane region" description="Helical" evidence="5">
    <location>
        <begin position="20"/>
        <end position="46"/>
    </location>
</feature>